<keyword evidence="2" id="KW-1185">Reference proteome</keyword>
<dbReference type="EMBL" id="CM039177">
    <property type="protein sequence ID" value="KAH9697864.1"/>
    <property type="molecule type" value="Genomic_DNA"/>
</dbReference>
<gene>
    <name evidence="1" type="ORF">KPL71_023790</name>
</gene>
<name>A0ACB8IKZ8_CITSI</name>
<dbReference type="Proteomes" id="UP000829398">
    <property type="component" value="Chromosome 8"/>
</dbReference>
<evidence type="ECO:0000313" key="1">
    <source>
        <dbReference type="EMBL" id="KAH9697864.1"/>
    </source>
</evidence>
<proteinExistence type="predicted"/>
<organism evidence="1 2">
    <name type="scientific">Citrus sinensis</name>
    <name type="common">Sweet orange</name>
    <name type="synonym">Citrus aurantium var. sinensis</name>
    <dbReference type="NCBI Taxonomy" id="2711"/>
    <lineage>
        <taxon>Eukaryota</taxon>
        <taxon>Viridiplantae</taxon>
        <taxon>Streptophyta</taxon>
        <taxon>Embryophyta</taxon>
        <taxon>Tracheophyta</taxon>
        <taxon>Spermatophyta</taxon>
        <taxon>Magnoliopsida</taxon>
        <taxon>eudicotyledons</taxon>
        <taxon>Gunneridae</taxon>
        <taxon>Pentapetalae</taxon>
        <taxon>rosids</taxon>
        <taxon>malvids</taxon>
        <taxon>Sapindales</taxon>
        <taxon>Rutaceae</taxon>
        <taxon>Aurantioideae</taxon>
        <taxon>Citrus</taxon>
    </lineage>
</organism>
<sequence length="246" mass="26949">MRETLWSAQTSAALKSVGSKMDSSSVQERLNAVFRHLLQQPCEAKPVLDKVLLTSRQLQKQEAAEPVIIGGMVLDIHATPSFPANLRTTTPGKVNYVLGGVARNVAECMSKLGAKPYMISALGLDMAGGFAFSFVRFRMKSPIIRNLLLHSNIERPVWKVMFYALEIGIGLLDIGWSVAVYMAGIKVQLEDAGLLHMSWTNSWSVAGYVAGIRVLLEDWIAAGSFTASLVIGILELIQVLLLEYLN</sequence>
<accession>A0ACB8IKZ8</accession>
<reference evidence="2" key="1">
    <citation type="journal article" date="2023" name="Hortic. Res.">
        <title>A chromosome-level phased genome enabling allele-level studies in sweet orange: a case study on citrus Huanglongbing tolerance.</title>
        <authorList>
            <person name="Wu B."/>
            <person name="Yu Q."/>
            <person name="Deng Z."/>
            <person name="Duan Y."/>
            <person name="Luo F."/>
            <person name="Gmitter F. Jr."/>
        </authorList>
    </citation>
    <scope>NUCLEOTIDE SEQUENCE [LARGE SCALE GENOMIC DNA]</scope>
    <source>
        <strain evidence="2">cv. Valencia</strain>
    </source>
</reference>
<evidence type="ECO:0000313" key="2">
    <source>
        <dbReference type="Proteomes" id="UP000829398"/>
    </source>
</evidence>
<comment type="caution">
    <text evidence="1">The sequence shown here is derived from an EMBL/GenBank/DDBJ whole genome shotgun (WGS) entry which is preliminary data.</text>
</comment>
<protein>
    <submittedName>
        <fullName evidence="1">Uncharacterized protein</fullName>
    </submittedName>
</protein>